<comment type="caution">
    <text evidence="1">The sequence shown here is derived from an EMBL/GenBank/DDBJ whole genome shotgun (WGS) entry which is preliminary data.</text>
</comment>
<keyword evidence="2" id="KW-1185">Reference proteome</keyword>
<proteinExistence type="predicted"/>
<evidence type="ECO:0000313" key="1">
    <source>
        <dbReference type="EMBL" id="GGE57812.1"/>
    </source>
</evidence>
<gene>
    <name evidence="1" type="ORF">GCM10007140_05240</name>
</gene>
<name>A0A917EKQ0_9BACI</name>
<evidence type="ECO:0000313" key="2">
    <source>
        <dbReference type="Proteomes" id="UP000605259"/>
    </source>
</evidence>
<protein>
    <submittedName>
        <fullName evidence="1">Uncharacterized protein</fullName>
    </submittedName>
</protein>
<dbReference type="RefSeq" id="WP_188386887.1">
    <property type="nucleotide sequence ID" value="NZ_BMFK01000001.1"/>
</dbReference>
<dbReference type="Proteomes" id="UP000605259">
    <property type="component" value="Unassembled WGS sequence"/>
</dbReference>
<reference evidence="1" key="2">
    <citation type="submission" date="2020-09" db="EMBL/GenBank/DDBJ databases">
        <authorList>
            <person name="Sun Q."/>
            <person name="Zhou Y."/>
        </authorList>
    </citation>
    <scope>NUCLEOTIDE SEQUENCE</scope>
    <source>
        <strain evidence="1">CGMCC 1.12698</strain>
    </source>
</reference>
<dbReference type="EMBL" id="BMFK01000001">
    <property type="protein sequence ID" value="GGE57812.1"/>
    <property type="molecule type" value="Genomic_DNA"/>
</dbReference>
<dbReference type="AlphaFoldDB" id="A0A917EKQ0"/>
<sequence>MFDPTIFENLKVVTEGAVYDLDLDGIIQVTDRKDMIDMAHMGRHYEISFRVGDAPITATLQLRVDAKNWSDEVLEHQTESSCQIGVRFTGMVEQNVATYKEMQHMLQAKWGEGRTIKQRLSYAPCEENVAYEYIIDIHFNKGINEDHIDDLPVMIEYMVETIEELRKWM</sequence>
<accession>A0A917EKQ0</accession>
<reference evidence="1" key="1">
    <citation type="journal article" date="2014" name="Int. J. Syst. Evol. Microbiol.">
        <title>Complete genome sequence of Corynebacterium casei LMG S-19264T (=DSM 44701T), isolated from a smear-ripened cheese.</title>
        <authorList>
            <consortium name="US DOE Joint Genome Institute (JGI-PGF)"/>
            <person name="Walter F."/>
            <person name="Albersmeier A."/>
            <person name="Kalinowski J."/>
            <person name="Ruckert C."/>
        </authorList>
    </citation>
    <scope>NUCLEOTIDE SEQUENCE</scope>
    <source>
        <strain evidence="1">CGMCC 1.12698</strain>
    </source>
</reference>
<organism evidence="1 2">
    <name type="scientific">Priestia taiwanensis</name>
    <dbReference type="NCBI Taxonomy" id="1347902"/>
    <lineage>
        <taxon>Bacteria</taxon>
        <taxon>Bacillati</taxon>
        <taxon>Bacillota</taxon>
        <taxon>Bacilli</taxon>
        <taxon>Bacillales</taxon>
        <taxon>Bacillaceae</taxon>
        <taxon>Priestia</taxon>
    </lineage>
</organism>